<comment type="caution">
    <text evidence="1">The sequence shown here is derived from an EMBL/GenBank/DDBJ whole genome shotgun (WGS) entry which is preliminary data.</text>
</comment>
<gene>
    <name evidence="1" type="ORF">AZE42_05139</name>
</gene>
<sequence>MPPTDFTTPPWDKAVLVTPRHSVRQHWNAAIAQATYRRRESQLLICTAYDTSQGQPLTLSEWFAVATKPNGRYRRKRDERAALPNRVELAIEISVIVTFNVETDLDIANGSRGEITKIVLDERETEFTLTAPIVKLAYPPAYILVKMNRLEHTFTITHGKGQKVKSATIISFQ</sequence>
<dbReference type="AlphaFoldDB" id="A0A1J8QK33"/>
<organism evidence="1 2">
    <name type="scientific">Rhizopogon vesiculosus</name>
    <dbReference type="NCBI Taxonomy" id="180088"/>
    <lineage>
        <taxon>Eukaryota</taxon>
        <taxon>Fungi</taxon>
        <taxon>Dikarya</taxon>
        <taxon>Basidiomycota</taxon>
        <taxon>Agaricomycotina</taxon>
        <taxon>Agaricomycetes</taxon>
        <taxon>Agaricomycetidae</taxon>
        <taxon>Boletales</taxon>
        <taxon>Suillineae</taxon>
        <taxon>Rhizopogonaceae</taxon>
        <taxon>Rhizopogon</taxon>
    </lineage>
</organism>
<accession>A0A1J8QK33</accession>
<dbReference type="OrthoDB" id="2986975at2759"/>
<keyword evidence="2" id="KW-1185">Reference proteome</keyword>
<name>A0A1J8QK33_9AGAM</name>
<proteinExistence type="predicted"/>
<dbReference type="Proteomes" id="UP000183567">
    <property type="component" value="Unassembled WGS sequence"/>
</dbReference>
<protein>
    <submittedName>
        <fullName evidence="1">Uncharacterized protein</fullName>
    </submittedName>
</protein>
<dbReference type="EMBL" id="LVVM01004807">
    <property type="protein sequence ID" value="OJA12140.1"/>
    <property type="molecule type" value="Genomic_DNA"/>
</dbReference>
<evidence type="ECO:0000313" key="1">
    <source>
        <dbReference type="EMBL" id="OJA12140.1"/>
    </source>
</evidence>
<evidence type="ECO:0000313" key="2">
    <source>
        <dbReference type="Proteomes" id="UP000183567"/>
    </source>
</evidence>
<reference evidence="1 2" key="1">
    <citation type="submission" date="2016-03" db="EMBL/GenBank/DDBJ databases">
        <title>Comparative genomics of the ectomycorrhizal sister species Rhizopogon vinicolor and Rhizopogon vesiculosus (Basidiomycota: Boletales) reveals a divergence of the mating type B locus.</title>
        <authorList>
            <person name="Mujic A.B."/>
            <person name="Kuo A."/>
            <person name="Tritt A."/>
            <person name="Lipzen A."/>
            <person name="Chen C."/>
            <person name="Johnson J."/>
            <person name="Sharma A."/>
            <person name="Barry K."/>
            <person name="Grigoriev I.V."/>
            <person name="Spatafora J.W."/>
        </authorList>
    </citation>
    <scope>NUCLEOTIDE SEQUENCE [LARGE SCALE GENOMIC DNA]</scope>
    <source>
        <strain evidence="1 2">AM-OR11-056</strain>
    </source>
</reference>